<sequence length="495" mass="55448">MTGNILFNGRKKRLDYGAVAYVTQEDILLGTLTVKETLIYSAKLRLPGSLNKHQVNEIVDRTIMEMGLQDCAHNLIGNWHSRGISGGEKKRLSIALEILTRPTLLFLDEPTSGLDSAAAFFVIQTLRNMAREANLTIVSSIHQPSSEVFALFDDLFLLSGGETVFFGEAKMALKFFSDAGIPCPSRRNPSDHFLRCINSDFDRVNATLQGSQRLRDRKTISTTHALTSETKAMLVHKYKCSEYATAARTRIQEISSIEGLTFEAQSGSQASWWKQLTTLTKRSFVNMSRDIGYYWLRIVVYLAVSLCVGTVFFNVGTSYHATLARGACAGFISGFMIFMSIGGFPSFIEEMKIFHRERLNGHYGVGVFMLSNFISSIPFLTMMAFVTAIVTYNMVKFQSGFSHITYACLDLLFSIAVVESCMMVIASLVPNFMMGIITGSGFIGIMMMTAGFFRLPPDLPKLFWRYPVSYINSMSWALQVTLYMLALIEQLHKLR</sequence>
<evidence type="ECO:0000313" key="11">
    <source>
        <dbReference type="EMBL" id="KAF5767781.1"/>
    </source>
</evidence>
<comment type="subcellular location">
    <subcellularLocation>
        <location evidence="1">Membrane</location>
        <topology evidence="1">Multi-pass membrane protein</topology>
    </subcellularLocation>
</comment>
<keyword evidence="12" id="KW-1185">Reference proteome</keyword>
<keyword evidence="6 7" id="KW-0472">Membrane</keyword>
<dbReference type="InterPro" id="IPR003439">
    <property type="entry name" value="ABC_transporter-like_ATP-bd"/>
</dbReference>
<dbReference type="Gramene" id="mRNA:HanXRQr2_Chr14g0628741">
    <property type="protein sequence ID" value="mRNA:HanXRQr2_Chr14g0628741"/>
    <property type="gene ID" value="HanXRQr2_Chr14g0628741"/>
</dbReference>
<reference evidence="11" key="1">
    <citation type="journal article" date="2017" name="Nature">
        <title>The sunflower genome provides insights into oil metabolism, flowering and Asterid evolution.</title>
        <authorList>
            <person name="Badouin H."/>
            <person name="Gouzy J."/>
            <person name="Grassa C.J."/>
            <person name="Murat F."/>
            <person name="Staton S.E."/>
            <person name="Cottret L."/>
            <person name="Lelandais-Briere C."/>
            <person name="Owens G.L."/>
            <person name="Carrere S."/>
            <person name="Mayjonade B."/>
            <person name="Legrand L."/>
            <person name="Gill N."/>
            <person name="Kane N.C."/>
            <person name="Bowers J.E."/>
            <person name="Hubner S."/>
            <person name="Bellec A."/>
            <person name="Berard A."/>
            <person name="Berges H."/>
            <person name="Blanchet N."/>
            <person name="Boniface M.C."/>
            <person name="Brunel D."/>
            <person name="Catrice O."/>
            <person name="Chaidir N."/>
            <person name="Claudel C."/>
            <person name="Donnadieu C."/>
            <person name="Faraut T."/>
            <person name="Fievet G."/>
            <person name="Helmstetter N."/>
            <person name="King M."/>
            <person name="Knapp S.J."/>
            <person name="Lai Z."/>
            <person name="Le Paslier M.C."/>
            <person name="Lippi Y."/>
            <person name="Lorenzon L."/>
            <person name="Mandel J.R."/>
            <person name="Marage G."/>
            <person name="Marchand G."/>
            <person name="Marquand E."/>
            <person name="Bret-Mestries E."/>
            <person name="Morien E."/>
            <person name="Nambeesan S."/>
            <person name="Nguyen T."/>
            <person name="Pegot-Espagnet P."/>
            <person name="Pouilly N."/>
            <person name="Raftis F."/>
            <person name="Sallet E."/>
            <person name="Schiex T."/>
            <person name="Thomas J."/>
            <person name="Vandecasteele C."/>
            <person name="Vares D."/>
            <person name="Vear F."/>
            <person name="Vautrin S."/>
            <person name="Crespi M."/>
            <person name="Mangin B."/>
            <person name="Burke J.M."/>
            <person name="Salse J."/>
            <person name="Munos S."/>
            <person name="Vincourt P."/>
            <person name="Rieseberg L.H."/>
            <person name="Langlade N.B."/>
        </authorList>
    </citation>
    <scope>NUCLEOTIDE SEQUENCE</scope>
    <source>
        <tissue evidence="11">Leaves</tissue>
    </source>
</reference>
<dbReference type="GO" id="GO:0080172">
    <property type="term" value="P:petal epidermis patterning"/>
    <property type="evidence" value="ECO:0000318"/>
    <property type="project" value="GO_Central"/>
</dbReference>
<dbReference type="SUPFAM" id="SSF52540">
    <property type="entry name" value="P-loop containing nucleoside triphosphate hydrolases"/>
    <property type="match status" value="1"/>
</dbReference>
<dbReference type="Pfam" id="PF01061">
    <property type="entry name" value="ABC2_membrane"/>
    <property type="match status" value="1"/>
</dbReference>
<dbReference type="GO" id="GO:0016887">
    <property type="term" value="F:ATP hydrolysis activity"/>
    <property type="evidence" value="ECO:0007669"/>
    <property type="project" value="InterPro"/>
</dbReference>
<evidence type="ECO:0000256" key="1">
    <source>
        <dbReference type="ARBA" id="ARBA00004141"/>
    </source>
</evidence>
<dbReference type="GO" id="GO:0055085">
    <property type="term" value="P:transmembrane transport"/>
    <property type="evidence" value="ECO:0000318"/>
    <property type="project" value="GO_Central"/>
</dbReference>
<feature type="transmembrane region" description="Helical" evidence="7">
    <location>
        <begin position="467"/>
        <end position="488"/>
    </location>
</feature>
<feature type="transmembrane region" description="Helical" evidence="7">
    <location>
        <begin position="432"/>
        <end position="455"/>
    </location>
</feature>
<dbReference type="InterPro" id="IPR027417">
    <property type="entry name" value="P-loop_NTPase"/>
</dbReference>
<dbReference type="GO" id="GO:0140359">
    <property type="term" value="F:ABC-type transporter activity"/>
    <property type="evidence" value="ECO:0007669"/>
    <property type="project" value="InterPro"/>
</dbReference>
<keyword evidence="3" id="KW-0813">Transport</keyword>
<feature type="transmembrane region" description="Helical" evidence="7">
    <location>
        <begin position="404"/>
        <end position="426"/>
    </location>
</feature>
<dbReference type="GO" id="GO:0005886">
    <property type="term" value="C:plasma membrane"/>
    <property type="evidence" value="ECO:0000318"/>
    <property type="project" value="GO_Central"/>
</dbReference>
<dbReference type="PANTHER" id="PTHR48042">
    <property type="entry name" value="ABC TRANSPORTER G FAMILY MEMBER 11"/>
    <property type="match status" value="1"/>
</dbReference>
<comment type="caution">
    <text evidence="11">The sequence shown here is derived from an EMBL/GenBank/DDBJ whole genome shotgun (WGS) entry which is preliminary data.</text>
</comment>
<protein>
    <submittedName>
        <fullName evidence="11">Iron-chelate-transporting ATPase</fullName>
    </submittedName>
</protein>
<accession>A0A9K3E8C7</accession>
<dbReference type="PANTHER" id="PTHR48042:SF15">
    <property type="entry name" value="ABC TRANSPORTER G FAMILY MEMBER 13"/>
    <property type="match status" value="1"/>
</dbReference>
<evidence type="ECO:0000256" key="4">
    <source>
        <dbReference type="ARBA" id="ARBA00022692"/>
    </source>
</evidence>
<proteinExistence type="inferred from homology"/>
<evidence type="ECO:0000259" key="9">
    <source>
        <dbReference type="Pfam" id="PF01061"/>
    </source>
</evidence>
<feature type="domain" description="ABC-2 type transporter transmembrane" evidence="9">
    <location>
        <begin position="275"/>
        <end position="482"/>
    </location>
</feature>
<dbReference type="GO" id="GO:0080051">
    <property type="term" value="P:cutin transport"/>
    <property type="evidence" value="ECO:0000318"/>
    <property type="project" value="GO_Central"/>
</dbReference>
<dbReference type="Pfam" id="PF00005">
    <property type="entry name" value="ABC_tran"/>
    <property type="match status" value="1"/>
</dbReference>
<feature type="transmembrane region" description="Helical" evidence="7">
    <location>
        <begin position="368"/>
        <end position="392"/>
    </location>
</feature>
<keyword evidence="4 7" id="KW-0812">Transmembrane</keyword>
<dbReference type="AlphaFoldDB" id="A0A9K3E8C7"/>
<evidence type="ECO:0000256" key="3">
    <source>
        <dbReference type="ARBA" id="ARBA00022448"/>
    </source>
</evidence>
<gene>
    <name evidence="11" type="ORF">HanXRQr2_Chr14g0628741</name>
</gene>
<feature type="transmembrane region" description="Helical" evidence="7">
    <location>
        <begin position="327"/>
        <end position="348"/>
    </location>
</feature>
<evidence type="ECO:0000256" key="5">
    <source>
        <dbReference type="ARBA" id="ARBA00022989"/>
    </source>
</evidence>
<dbReference type="InterPro" id="IPR043926">
    <property type="entry name" value="ABCG_dom"/>
</dbReference>
<reference evidence="11" key="2">
    <citation type="submission" date="2020-06" db="EMBL/GenBank/DDBJ databases">
        <title>Helianthus annuus Genome sequencing and assembly Release 2.</title>
        <authorList>
            <person name="Gouzy J."/>
            <person name="Langlade N."/>
            <person name="Munos S."/>
        </authorList>
    </citation>
    <scope>NUCLEOTIDE SEQUENCE</scope>
    <source>
        <tissue evidence="11">Leaves</tissue>
    </source>
</reference>
<feature type="domain" description="ABC transporter" evidence="8">
    <location>
        <begin position="13"/>
        <end position="112"/>
    </location>
</feature>
<evidence type="ECO:0000313" key="12">
    <source>
        <dbReference type="Proteomes" id="UP000215914"/>
    </source>
</evidence>
<dbReference type="Proteomes" id="UP000215914">
    <property type="component" value="Unassembled WGS sequence"/>
</dbReference>
<evidence type="ECO:0000259" key="10">
    <source>
        <dbReference type="Pfam" id="PF19055"/>
    </source>
</evidence>
<evidence type="ECO:0000259" key="8">
    <source>
        <dbReference type="Pfam" id="PF00005"/>
    </source>
</evidence>
<feature type="domain" description="ABC transporter family G" evidence="10">
    <location>
        <begin position="142"/>
        <end position="204"/>
    </location>
</feature>
<evidence type="ECO:0000256" key="6">
    <source>
        <dbReference type="ARBA" id="ARBA00023136"/>
    </source>
</evidence>
<dbReference type="EMBL" id="MNCJ02000329">
    <property type="protein sequence ID" value="KAF5767781.1"/>
    <property type="molecule type" value="Genomic_DNA"/>
</dbReference>
<feature type="transmembrane region" description="Helical" evidence="7">
    <location>
        <begin position="294"/>
        <end position="315"/>
    </location>
</feature>
<name>A0A9K3E8C7_HELAN</name>
<evidence type="ECO:0000256" key="2">
    <source>
        <dbReference type="ARBA" id="ARBA00005814"/>
    </source>
</evidence>
<comment type="similarity">
    <text evidence="2">Belongs to the ABC transporter superfamily. ABCG family. Eye pigment precursor importer (TC 3.A.1.204) subfamily.</text>
</comment>
<dbReference type="InterPro" id="IPR052215">
    <property type="entry name" value="Plant_ABCG"/>
</dbReference>
<keyword evidence="5 7" id="KW-1133">Transmembrane helix</keyword>
<dbReference type="GO" id="GO:0022857">
    <property type="term" value="F:transmembrane transporter activity"/>
    <property type="evidence" value="ECO:0000318"/>
    <property type="project" value="GO_Central"/>
</dbReference>
<dbReference type="InterPro" id="IPR013525">
    <property type="entry name" value="ABC2_TM"/>
</dbReference>
<organism evidence="11 12">
    <name type="scientific">Helianthus annuus</name>
    <name type="common">Common sunflower</name>
    <dbReference type="NCBI Taxonomy" id="4232"/>
    <lineage>
        <taxon>Eukaryota</taxon>
        <taxon>Viridiplantae</taxon>
        <taxon>Streptophyta</taxon>
        <taxon>Embryophyta</taxon>
        <taxon>Tracheophyta</taxon>
        <taxon>Spermatophyta</taxon>
        <taxon>Magnoliopsida</taxon>
        <taxon>eudicotyledons</taxon>
        <taxon>Gunneridae</taxon>
        <taxon>Pentapetalae</taxon>
        <taxon>asterids</taxon>
        <taxon>campanulids</taxon>
        <taxon>Asterales</taxon>
        <taxon>Asteraceae</taxon>
        <taxon>Asteroideae</taxon>
        <taxon>Heliantheae alliance</taxon>
        <taxon>Heliantheae</taxon>
        <taxon>Helianthus</taxon>
    </lineage>
</organism>
<evidence type="ECO:0000256" key="7">
    <source>
        <dbReference type="SAM" id="Phobius"/>
    </source>
</evidence>
<dbReference type="Pfam" id="PF19055">
    <property type="entry name" value="ABC2_membrane_7"/>
    <property type="match status" value="1"/>
</dbReference>
<dbReference type="Gene3D" id="3.40.50.300">
    <property type="entry name" value="P-loop containing nucleotide triphosphate hydrolases"/>
    <property type="match status" value="1"/>
</dbReference>
<dbReference type="GO" id="GO:0005524">
    <property type="term" value="F:ATP binding"/>
    <property type="evidence" value="ECO:0007669"/>
    <property type="project" value="InterPro"/>
</dbReference>